<dbReference type="EMBL" id="FTMA01000001">
    <property type="protein sequence ID" value="SIQ12748.1"/>
    <property type="molecule type" value="Genomic_DNA"/>
</dbReference>
<evidence type="ECO:0000259" key="1">
    <source>
        <dbReference type="SMART" id="SM01235"/>
    </source>
</evidence>
<accession>A0A1N6Q832</accession>
<dbReference type="Pfam" id="PF14376">
    <property type="entry name" value="Haem_bd"/>
    <property type="match status" value="1"/>
</dbReference>
<reference evidence="3" key="1">
    <citation type="submission" date="2017-01" db="EMBL/GenBank/DDBJ databases">
        <authorList>
            <person name="Varghese N."/>
            <person name="Submissions S."/>
        </authorList>
    </citation>
    <scope>NUCLEOTIDE SEQUENCE [LARGE SCALE GENOMIC DNA]</scope>
    <source>
        <strain evidence="3">DSM 15366</strain>
    </source>
</reference>
<dbReference type="Proteomes" id="UP000186953">
    <property type="component" value="Unassembled WGS sequence"/>
</dbReference>
<evidence type="ECO:0000313" key="2">
    <source>
        <dbReference type="EMBL" id="SIQ12748.1"/>
    </source>
</evidence>
<sequence>MKILKVIAIIALVVLVGIQFVPTEPNQNDVTPQTDFMLVNEVPIAIQNQLKVSCYDCHSNNTNYPWYNKVQPVAWFLENHIKEGKSELNFNEWKNYSDRKKNSKLRSIIKQIENGEMPMDSYTLIHKGAKLDSLAKNEIINYMNNLKIKN</sequence>
<gene>
    <name evidence="2" type="ORF">SAMN05421797_101786</name>
</gene>
<evidence type="ECO:0000313" key="3">
    <source>
        <dbReference type="Proteomes" id="UP000186953"/>
    </source>
</evidence>
<protein>
    <submittedName>
        <fullName evidence="2">Haem-binding domain-containing protein</fullName>
    </submittedName>
</protein>
<dbReference type="InterPro" id="IPR025992">
    <property type="entry name" value="Haem-bd"/>
</dbReference>
<dbReference type="RefSeq" id="WP_076546996.1">
    <property type="nucleotide sequence ID" value="NZ_FTMA01000001.1"/>
</dbReference>
<organism evidence="2 3">
    <name type="scientific">Maribacter ulvicola</name>
    <dbReference type="NCBI Taxonomy" id="228959"/>
    <lineage>
        <taxon>Bacteria</taxon>
        <taxon>Pseudomonadati</taxon>
        <taxon>Bacteroidota</taxon>
        <taxon>Flavobacteriia</taxon>
        <taxon>Flavobacteriales</taxon>
        <taxon>Flavobacteriaceae</taxon>
        <taxon>Maribacter</taxon>
    </lineage>
</organism>
<proteinExistence type="predicted"/>
<name>A0A1N6Q832_9FLAO</name>
<dbReference type="SMART" id="SM01235">
    <property type="entry name" value="Haem_bd"/>
    <property type="match status" value="1"/>
</dbReference>
<dbReference type="AlphaFoldDB" id="A0A1N6Q832"/>
<dbReference type="OrthoDB" id="196738at2"/>
<keyword evidence="3" id="KW-1185">Reference proteome</keyword>
<feature type="domain" description="Haem-binding" evidence="1">
    <location>
        <begin position="12"/>
        <end position="147"/>
    </location>
</feature>
<dbReference type="STRING" id="228959.SAMN05421797_101786"/>